<name>A0AB39TWJ3_9ACTN</name>
<organism evidence="2">
    <name type="scientific">Streptomyces sp. Y1</name>
    <dbReference type="NCBI Taxonomy" id="3238634"/>
    <lineage>
        <taxon>Bacteria</taxon>
        <taxon>Bacillati</taxon>
        <taxon>Actinomycetota</taxon>
        <taxon>Actinomycetes</taxon>
        <taxon>Kitasatosporales</taxon>
        <taxon>Streptomycetaceae</taxon>
        <taxon>Streptomyces</taxon>
    </lineage>
</organism>
<dbReference type="RefSeq" id="WP_369185737.1">
    <property type="nucleotide sequence ID" value="NZ_CP163445.1"/>
</dbReference>
<gene>
    <name evidence="2" type="ORF">AB2U05_36715</name>
</gene>
<evidence type="ECO:0000313" key="2">
    <source>
        <dbReference type="EMBL" id="XDQ83658.1"/>
    </source>
</evidence>
<sequence>MTATTRLTALAVLAAAALSLGAAAASASAHTRHLDPPITVQQCKDDDGWVATDIVEQREICASEGELDDYYIVR</sequence>
<protein>
    <submittedName>
        <fullName evidence="2">Uncharacterized protein</fullName>
    </submittedName>
</protein>
<feature type="chain" id="PRO_5044325239" evidence="1">
    <location>
        <begin position="25"/>
        <end position="74"/>
    </location>
</feature>
<dbReference type="EMBL" id="CP163445">
    <property type="protein sequence ID" value="XDQ83658.1"/>
    <property type="molecule type" value="Genomic_DNA"/>
</dbReference>
<reference evidence="2" key="1">
    <citation type="submission" date="2024-07" db="EMBL/GenBank/DDBJ databases">
        <authorList>
            <person name="Yu S.T."/>
        </authorList>
    </citation>
    <scope>NUCLEOTIDE SEQUENCE</scope>
    <source>
        <strain evidence="2">Y1</strain>
    </source>
</reference>
<feature type="signal peptide" evidence="1">
    <location>
        <begin position="1"/>
        <end position="24"/>
    </location>
</feature>
<proteinExistence type="predicted"/>
<accession>A0AB39TWJ3</accession>
<evidence type="ECO:0000256" key="1">
    <source>
        <dbReference type="SAM" id="SignalP"/>
    </source>
</evidence>
<keyword evidence="1" id="KW-0732">Signal</keyword>
<dbReference type="AlphaFoldDB" id="A0AB39TWJ3"/>